<name>A0A818KW08_9BILA</name>
<evidence type="ECO:0000256" key="2">
    <source>
        <dbReference type="ARBA" id="ARBA00022692"/>
    </source>
</evidence>
<dbReference type="InterPro" id="IPR017452">
    <property type="entry name" value="GPCR_Rhodpsn_7TM"/>
</dbReference>
<dbReference type="PANTHER" id="PTHR45695:SF26">
    <property type="entry name" value="NEUROPEPTIDE CCHAMIDE-1 RECEPTOR"/>
    <property type="match status" value="1"/>
</dbReference>
<dbReference type="Gene3D" id="1.20.1070.10">
    <property type="entry name" value="Rhodopsin 7-helix transmembrane proteins"/>
    <property type="match status" value="2"/>
</dbReference>
<dbReference type="GO" id="GO:0008188">
    <property type="term" value="F:neuropeptide receptor activity"/>
    <property type="evidence" value="ECO:0007669"/>
    <property type="project" value="TreeGrafter"/>
</dbReference>
<organism evidence="11 12">
    <name type="scientific">Rotaria sordida</name>
    <dbReference type="NCBI Taxonomy" id="392033"/>
    <lineage>
        <taxon>Eukaryota</taxon>
        <taxon>Metazoa</taxon>
        <taxon>Spiralia</taxon>
        <taxon>Gnathifera</taxon>
        <taxon>Rotifera</taxon>
        <taxon>Eurotatoria</taxon>
        <taxon>Bdelloidea</taxon>
        <taxon>Philodinida</taxon>
        <taxon>Philodinidae</taxon>
        <taxon>Rotaria</taxon>
    </lineage>
</organism>
<dbReference type="Proteomes" id="UP000663874">
    <property type="component" value="Unassembled WGS sequence"/>
</dbReference>
<evidence type="ECO:0000256" key="4">
    <source>
        <dbReference type="ARBA" id="ARBA00023040"/>
    </source>
</evidence>
<dbReference type="PRINTS" id="PR00237">
    <property type="entry name" value="GPCRRHODOPSN"/>
</dbReference>
<evidence type="ECO:0000313" key="12">
    <source>
        <dbReference type="Proteomes" id="UP000663874"/>
    </source>
</evidence>
<evidence type="ECO:0000256" key="3">
    <source>
        <dbReference type="ARBA" id="ARBA00022989"/>
    </source>
</evidence>
<dbReference type="PANTHER" id="PTHR45695">
    <property type="entry name" value="LEUCOKININ RECEPTOR-RELATED"/>
    <property type="match status" value="1"/>
</dbReference>
<evidence type="ECO:0000256" key="9">
    <source>
        <dbReference type="SAM" id="Phobius"/>
    </source>
</evidence>
<keyword evidence="4 8" id="KW-0297">G-protein coupled receptor</keyword>
<accession>A0A818KW08</accession>
<comment type="subcellular location">
    <subcellularLocation>
        <location evidence="1">Membrane</location>
        <topology evidence="1">Multi-pass membrane protein</topology>
    </subcellularLocation>
</comment>
<feature type="domain" description="G-protein coupled receptors family 1 profile" evidence="10">
    <location>
        <begin position="61"/>
        <end position="456"/>
    </location>
</feature>
<feature type="transmembrane region" description="Helical" evidence="9">
    <location>
        <begin position="161"/>
        <end position="177"/>
    </location>
</feature>
<evidence type="ECO:0000313" key="11">
    <source>
        <dbReference type="EMBL" id="CAF3558877.1"/>
    </source>
</evidence>
<dbReference type="EMBL" id="CAJOBE010000068">
    <property type="protein sequence ID" value="CAF3558877.1"/>
    <property type="molecule type" value="Genomic_DNA"/>
</dbReference>
<dbReference type="PROSITE" id="PS50262">
    <property type="entry name" value="G_PROTEIN_RECEP_F1_2"/>
    <property type="match status" value="1"/>
</dbReference>
<dbReference type="Pfam" id="PF00001">
    <property type="entry name" value="7tm_1"/>
    <property type="match status" value="1"/>
</dbReference>
<feature type="transmembrane region" description="Helical" evidence="9">
    <location>
        <begin position="223"/>
        <end position="244"/>
    </location>
</feature>
<keyword evidence="7 8" id="KW-0807">Transducer</keyword>
<dbReference type="PROSITE" id="PS00237">
    <property type="entry name" value="G_PROTEIN_RECEP_F1_1"/>
    <property type="match status" value="1"/>
</dbReference>
<feature type="transmembrane region" description="Helical" evidence="9">
    <location>
        <begin position="23"/>
        <end position="43"/>
    </location>
</feature>
<evidence type="ECO:0000256" key="7">
    <source>
        <dbReference type="ARBA" id="ARBA00023224"/>
    </source>
</evidence>
<dbReference type="AlphaFoldDB" id="A0A818KW08"/>
<feature type="transmembrane region" description="Helical" evidence="9">
    <location>
        <begin position="49"/>
        <end position="70"/>
    </location>
</feature>
<dbReference type="GO" id="GO:0005886">
    <property type="term" value="C:plasma membrane"/>
    <property type="evidence" value="ECO:0007669"/>
    <property type="project" value="TreeGrafter"/>
</dbReference>
<feature type="transmembrane region" description="Helical" evidence="9">
    <location>
        <begin position="122"/>
        <end position="140"/>
    </location>
</feature>
<reference evidence="11" key="1">
    <citation type="submission" date="2021-02" db="EMBL/GenBank/DDBJ databases">
        <authorList>
            <person name="Nowell W R."/>
        </authorList>
    </citation>
    <scope>NUCLEOTIDE SEQUENCE</scope>
</reference>
<comment type="caution">
    <text evidence="11">The sequence shown here is derived from an EMBL/GenBank/DDBJ whole genome shotgun (WGS) entry which is preliminary data.</text>
</comment>
<evidence type="ECO:0000259" key="10">
    <source>
        <dbReference type="PROSITE" id="PS50262"/>
    </source>
</evidence>
<evidence type="ECO:0000256" key="5">
    <source>
        <dbReference type="ARBA" id="ARBA00023136"/>
    </source>
</evidence>
<dbReference type="SUPFAM" id="SSF81321">
    <property type="entry name" value="Family A G protein-coupled receptor-like"/>
    <property type="match status" value="1"/>
</dbReference>
<proteinExistence type="inferred from homology"/>
<keyword evidence="5 9" id="KW-0472">Membrane</keyword>
<feature type="transmembrane region" description="Helical" evidence="9">
    <location>
        <begin position="440"/>
        <end position="459"/>
    </location>
</feature>
<evidence type="ECO:0000256" key="6">
    <source>
        <dbReference type="ARBA" id="ARBA00023170"/>
    </source>
</evidence>
<feature type="transmembrane region" description="Helical" evidence="9">
    <location>
        <begin position="82"/>
        <end position="102"/>
    </location>
</feature>
<sequence length="569" mass="66130">MTLNTIQPQQFFYDIPSHDTNQIIIFLLIGNSIDLLLNMSILYRVIPLILFLLVYVVGLIGNGLLIFIVFRQKNLRTVPNLLVVSLALGDFLFVLFCVPFGAVAYSLEYYPFSTFYCRFENFIINLSLGVSVFSLLALSADRYKIISKPFSSHANDPANKLKTVVISIWLLSIFLALPETMYSGLITETYNQTNNKTIKLIYCWSPNESHLLSNHTFMISRQIIRLIIYYIMPLIFVSIFYTLIAKHLFQAKTAILIPMSTQPFVNEASNTKRGQINIKSTKSISNNAHLHNHTIQEQRHHNEIINNNYKKNLSKHSITLENEELTSTYESSPASLRTTSLLSSSLTDKVRRNREFLYTNSAINNNNNNNNNMAMHTLYRDVKIRKQLRARHKVAKTVLFLCIVFFICWLPKQIHDLYWFIGVIVYSAHWNHFWQFNKTLALIFSYTYSCINPFALYVLSTTFRHFYKRYLFFWTNRSCCCSKGDFVNQTQRHRTGDMMTISEYQRQSSANNASNVYYDLNRIKNSNFSQQQQQNSTKMNRYMPTDVSLTENGIQLNENLDQSININAS</sequence>
<keyword evidence="2 8" id="KW-0812">Transmembrane</keyword>
<keyword evidence="6 8" id="KW-0675">Receptor</keyword>
<comment type="similarity">
    <text evidence="8">Belongs to the G-protein coupled receptor 1 family.</text>
</comment>
<evidence type="ECO:0000256" key="1">
    <source>
        <dbReference type="ARBA" id="ARBA00004141"/>
    </source>
</evidence>
<keyword evidence="3 9" id="KW-1133">Transmembrane helix</keyword>
<protein>
    <recommendedName>
        <fullName evidence="10">G-protein coupled receptors family 1 profile domain-containing protein</fullName>
    </recommendedName>
</protein>
<dbReference type="InterPro" id="IPR000276">
    <property type="entry name" value="GPCR_Rhodpsn"/>
</dbReference>
<evidence type="ECO:0000256" key="8">
    <source>
        <dbReference type="RuleBase" id="RU000688"/>
    </source>
</evidence>
<feature type="transmembrane region" description="Helical" evidence="9">
    <location>
        <begin position="394"/>
        <end position="412"/>
    </location>
</feature>
<gene>
    <name evidence="11" type="ORF">FNK824_LOCUS1345</name>
</gene>